<organism evidence="2">
    <name type="scientific">uncultured Caudovirales phage</name>
    <dbReference type="NCBI Taxonomy" id="2100421"/>
    <lineage>
        <taxon>Viruses</taxon>
        <taxon>Duplodnaviria</taxon>
        <taxon>Heunggongvirae</taxon>
        <taxon>Uroviricota</taxon>
        <taxon>Caudoviricetes</taxon>
        <taxon>Peduoviridae</taxon>
        <taxon>Maltschvirus</taxon>
        <taxon>Maltschvirus maltsch</taxon>
    </lineage>
</organism>
<evidence type="ECO:0000256" key="1">
    <source>
        <dbReference type="SAM" id="Coils"/>
    </source>
</evidence>
<name>A0A6J7WG16_9CAUD</name>
<reference evidence="2" key="1">
    <citation type="submission" date="2020-05" db="EMBL/GenBank/DDBJ databases">
        <authorList>
            <person name="Chiriac C."/>
            <person name="Salcher M."/>
            <person name="Ghai R."/>
            <person name="Kavagutti S V."/>
        </authorList>
    </citation>
    <scope>NUCLEOTIDE SEQUENCE</scope>
</reference>
<proteinExistence type="predicted"/>
<feature type="coiled-coil region" evidence="1">
    <location>
        <begin position="31"/>
        <end position="58"/>
    </location>
</feature>
<gene>
    <name evidence="2" type="ORF">UFOVP180_40</name>
</gene>
<protein>
    <submittedName>
        <fullName evidence="2">Uncharacterized protein</fullName>
    </submittedName>
</protein>
<keyword evidence="1" id="KW-0175">Coiled coil</keyword>
<evidence type="ECO:0000313" key="2">
    <source>
        <dbReference type="EMBL" id="CAB5207184.1"/>
    </source>
</evidence>
<sequence>MIMTKDELLEHLKHLEQLHQLMMMDFDFGVKTQATQRRAELEDEILETQQMLDLLDTDPDIG</sequence>
<accession>A0A6J7WG16</accession>
<dbReference type="EMBL" id="LR798227">
    <property type="protein sequence ID" value="CAB5207184.1"/>
    <property type="molecule type" value="Genomic_DNA"/>
</dbReference>